<reference evidence="2" key="2">
    <citation type="submission" date="2020-06" db="EMBL/GenBank/DDBJ databases">
        <authorList>
            <person name="Ji K."/>
            <person name="Li J."/>
        </authorList>
    </citation>
    <scope>NUCLEOTIDE SEQUENCE</scope>
    <source>
        <strain evidence="2">JKM2019</strain>
        <tissue evidence="2">Whole body</tissue>
    </source>
</reference>
<feature type="region of interest" description="Disordered" evidence="1">
    <location>
        <begin position="108"/>
        <end position="127"/>
    </location>
</feature>
<dbReference type="Proteomes" id="UP000828236">
    <property type="component" value="Unassembled WGS sequence"/>
</dbReference>
<proteinExistence type="predicted"/>
<dbReference type="EMBL" id="SDOV01000007">
    <property type="protein sequence ID" value="KAH7639673.1"/>
    <property type="molecule type" value="Genomic_DNA"/>
</dbReference>
<dbReference type="AlphaFoldDB" id="A0A922L6Y8"/>
<feature type="region of interest" description="Disordered" evidence="1">
    <location>
        <begin position="135"/>
        <end position="179"/>
    </location>
</feature>
<dbReference type="EMBL" id="ASGP02000002">
    <property type="protein sequence ID" value="KAH9521603.1"/>
    <property type="molecule type" value="Genomic_DNA"/>
</dbReference>
<keyword evidence="4" id="KW-1185">Reference proteome</keyword>
<feature type="region of interest" description="Disordered" evidence="1">
    <location>
        <begin position="17"/>
        <end position="39"/>
    </location>
</feature>
<dbReference type="Proteomes" id="UP000790347">
    <property type="component" value="Unassembled WGS sequence"/>
</dbReference>
<accession>A0A922L6Y8</accession>
<name>A0A922L6Y8_DERFA</name>
<reference evidence="3" key="4">
    <citation type="journal article" date="2022" name="Res Sq">
        <title>Comparative Genomics Reveals Insights into the Divergent Evolution of Astigmatic Mites and Household Pest Adaptations.</title>
        <authorList>
            <person name="Xiong Q."/>
            <person name="Wan A.T.-Y."/>
            <person name="Liu X.-Y."/>
            <person name="Fung C.S.-H."/>
            <person name="Xiao X."/>
            <person name="Malainual N."/>
            <person name="Hou J."/>
            <person name="Wang L."/>
            <person name="Wang M."/>
            <person name="Yang K."/>
            <person name="Cui Y."/>
            <person name="Leung E."/>
            <person name="Nong W."/>
            <person name="Shin S.-K."/>
            <person name="Au S."/>
            <person name="Jeong K.Y."/>
            <person name="Chew F.T."/>
            <person name="Hui J."/>
            <person name="Leung T.F."/>
            <person name="Tungtrongchitr A."/>
            <person name="Zhong N."/>
            <person name="Liu Z."/>
            <person name="Tsui S."/>
        </authorList>
    </citation>
    <scope>NUCLEOTIDE SEQUENCE</scope>
    <source>
        <strain evidence="3">Derf</strain>
        <tissue evidence="3">Whole organism</tissue>
    </source>
</reference>
<gene>
    <name evidence="3" type="ORF">DERF_005245</name>
    <name evidence="2" type="ORF">HUG17_3706</name>
</gene>
<evidence type="ECO:0000313" key="3">
    <source>
        <dbReference type="EMBL" id="KAH9521603.1"/>
    </source>
</evidence>
<feature type="compositionally biased region" description="Low complexity" evidence="1">
    <location>
        <begin position="158"/>
        <end position="169"/>
    </location>
</feature>
<sequence length="179" mass="20139">MEKFCEKLEFFQQLESSSNNDNSNVLPKRSSSSSSSSCTLSTYQNSKIQFATITGKFQSTIDVNDSKLPNERCFEINRLTGLLENQLQRQSQCQNRWLPIGAVELFPSKHDKNNDGGGGGHGVHQNWPQQTTLTSLNNHLPISNGKSYEDDGDEFFDNDSFTSDSSDNFINEPFNLDLQ</sequence>
<feature type="compositionally biased region" description="Polar residues" evidence="1">
    <location>
        <begin position="135"/>
        <end position="146"/>
    </location>
</feature>
<evidence type="ECO:0000256" key="1">
    <source>
        <dbReference type="SAM" id="MobiDB-lite"/>
    </source>
</evidence>
<reference evidence="2" key="3">
    <citation type="journal article" date="2021" name="World Allergy Organ. J.">
        <title>Chromosome-level assembly of Dermatophagoides farinae genome and transcriptome reveals two novel allergens Der f 37 and Der f 39.</title>
        <authorList>
            <person name="Chen J."/>
            <person name="Cai Z."/>
            <person name="Fan D."/>
            <person name="Hu J."/>
            <person name="Hou Y."/>
            <person name="He Y."/>
            <person name="Zhang Z."/>
            <person name="Zhao Z."/>
            <person name="Gao P."/>
            <person name="Hu W."/>
            <person name="Sun J."/>
            <person name="Li J."/>
            <person name="Ji K."/>
        </authorList>
    </citation>
    <scope>NUCLEOTIDE SEQUENCE</scope>
    <source>
        <strain evidence="2">JKM2019</strain>
    </source>
</reference>
<evidence type="ECO:0000313" key="4">
    <source>
        <dbReference type="Proteomes" id="UP000790347"/>
    </source>
</evidence>
<protein>
    <submittedName>
        <fullName evidence="3">Uncharacterized protein</fullName>
    </submittedName>
</protein>
<reference evidence="3" key="1">
    <citation type="submission" date="2013-05" db="EMBL/GenBank/DDBJ databases">
        <authorList>
            <person name="Yim A.K.Y."/>
            <person name="Chan T.F."/>
            <person name="Ji K.M."/>
            <person name="Liu X.Y."/>
            <person name="Zhou J.W."/>
            <person name="Li R.Q."/>
            <person name="Yang K.Y."/>
            <person name="Li J."/>
            <person name="Li M."/>
            <person name="Law P.T.W."/>
            <person name="Wu Y.L."/>
            <person name="Cai Z.L."/>
            <person name="Qin H."/>
            <person name="Bao Y."/>
            <person name="Leung R.K.K."/>
            <person name="Ng P.K.S."/>
            <person name="Zou J."/>
            <person name="Zhong X.J."/>
            <person name="Ran P.X."/>
            <person name="Zhong N.S."/>
            <person name="Liu Z.G."/>
            <person name="Tsui S.K.W."/>
        </authorList>
    </citation>
    <scope>NUCLEOTIDE SEQUENCE</scope>
    <source>
        <strain evidence="3">Derf</strain>
        <tissue evidence="3">Whole organism</tissue>
    </source>
</reference>
<comment type="caution">
    <text evidence="3">The sequence shown here is derived from an EMBL/GenBank/DDBJ whole genome shotgun (WGS) entry which is preliminary data.</text>
</comment>
<organism evidence="3 4">
    <name type="scientific">Dermatophagoides farinae</name>
    <name type="common">American house dust mite</name>
    <dbReference type="NCBI Taxonomy" id="6954"/>
    <lineage>
        <taxon>Eukaryota</taxon>
        <taxon>Metazoa</taxon>
        <taxon>Ecdysozoa</taxon>
        <taxon>Arthropoda</taxon>
        <taxon>Chelicerata</taxon>
        <taxon>Arachnida</taxon>
        <taxon>Acari</taxon>
        <taxon>Acariformes</taxon>
        <taxon>Sarcoptiformes</taxon>
        <taxon>Astigmata</taxon>
        <taxon>Psoroptidia</taxon>
        <taxon>Analgoidea</taxon>
        <taxon>Pyroglyphidae</taxon>
        <taxon>Dermatophagoidinae</taxon>
        <taxon>Dermatophagoides</taxon>
    </lineage>
</organism>
<evidence type="ECO:0000313" key="2">
    <source>
        <dbReference type="EMBL" id="KAH7639673.1"/>
    </source>
</evidence>